<evidence type="ECO:0000256" key="1">
    <source>
        <dbReference type="SAM" id="MobiDB-lite"/>
    </source>
</evidence>
<accession>A0A9Q0EN27</accession>
<feature type="region of interest" description="Disordered" evidence="1">
    <location>
        <begin position="1"/>
        <end position="83"/>
    </location>
</feature>
<dbReference type="AlphaFoldDB" id="A0A9Q0EN27"/>
<name>A0A9Q0EN27_9TELE</name>
<evidence type="ECO:0000313" key="2">
    <source>
        <dbReference type="EMBL" id="KAJ3610026.1"/>
    </source>
</evidence>
<reference evidence="2" key="1">
    <citation type="submission" date="2022-07" db="EMBL/GenBank/DDBJ databases">
        <title>Chromosome-level genome of Muraenolepis orangiensis.</title>
        <authorList>
            <person name="Kim J."/>
        </authorList>
    </citation>
    <scope>NUCLEOTIDE SEQUENCE</scope>
    <source>
        <strain evidence="2">KU_S4_2022</strain>
        <tissue evidence="2">Muscle</tissue>
    </source>
</reference>
<dbReference type="Proteomes" id="UP001148018">
    <property type="component" value="Unassembled WGS sequence"/>
</dbReference>
<proteinExistence type="predicted"/>
<comment type="caution">
    <text evidence="2">The sequence shown here is derived from an EMBL/GenBank/DDBJ whole genome shotgun (WGS) entry which is preliminary data.</text>
</comment>
<keyword evidence="3" id="KW-1185">Reference proteome</keyword>
<gene>
    <name evidence="2" type="ORF">NHX12_022120</name>
</gene>
<dbReference type="EMBL" id="JANIIK010000038">
    <property type="protein sequence ID" value="KAJ3610026.1"/>
    <property type="molecule type" value="Genomic_DNA"/>
</dbReference>
<organism evidence="2 3">
    <name type="scientific">Muraenolepis orangiensis</name>
    <name type="common">Patagonian moray cod</name>
    <dbReference type="NCBI Taxonomy" id="630683"/>
    <lineage>
        <taxon>Eukaryota</taxon>
        <taxon>Metazoa</taxon>
        <taxon>Chordata</taxon>
        <taxon>Craniata</taxon>
        <taxon>Vertebrata</taxon>
        <taxon>Euteleostomi</taxon>
        <taxon>Actinopterygii</taxon>
        <taxon>Neopterygii</taxon>
        <taxon>Teleostei</taxon>
        <taxon>Neoteleostei</taxon>
        <taxon>Acanthomorphata</taxon>
        <taxon>Zeiogadaria</taxon>
        <taxon>Gadariae</taxon>
        <taxon>Gadiformes</taxon>
        <taxon>Muraenolepidoidei</taxon>
        <taxon>Muraenolepididae</taxon>
        <taxon>Muraenolepis</taxon>
    </lineage>
</organism>
<sequence>MLVDYAAAKASMKGSPPWRAVPRGGQSPVKGSPPWRAVPRGGQSPVEGSPPWRAVPRGGQSPVEGSPPWRAVRRGPPQLPWPHALLKRRSSGWRRSGPYSNMLTQLCGGERLLLRSTMERTGMS</sequence>
<protein>
    <submittedName>
        <fullName evidence="2">Uncharacterized protein</fullName>
    </submittedName>
</protein>
<evidence type="ECO:0000313" key="3">
    <source>
        <dbReference type="Proteomes" id="UP001148018"/>
    </source>
</evidence>